<dbReference type="PANTHER" id="PTHR30572">
    <property type="entry name" value="MEMBRANE COMPONENT OF TRANSPORTER-RELATED"/>
    <property type="match status" value="1"/>
</dbReference>
<feature type="transmembrane region" description="Helical" evidence="6">
    <location>
        <begin position="280"/>
        <end position="302"/>
    </location>
</feature>
<feature type="transmembrane region" description="Helical" evidence="6">
    <location>
        <begin position="720"/>
        <end position="740"/>
    </location>
</feature>
<dbReference type="GO" id="GO:0005886">
    <property type="term" value="C:plasma membrane"/>
    <property type="evidence" value="ECO:0007669"/>
    <property type="project" value="UniProtKB-SubCell"/>
</dbReference>
<dbReference type="AlphaFoldDB" id="A0A917GB41"/>
<feature type="transmembrane region" description="Helical" evidence="6">
    <location>
        <begin position="377"/>
        <end position="401"/>
    </location>
</feature>
<evidence type="ECO:0000256" key="6">
    <source>
        <dbReference type="SAM" id="Phobius"/>
    </source>
</evidence>
<gene>
    <name evidence="9" type="ORF">GCM10010976_03190</name>
</gene>
<evidence type="ECO:0000256" key="4">
    <source>
        <dbReference type="ARBA" id="ARBA00022989"/>
    </source>
</evidence>
<dbReference type="PANTHER" id="PTHR30572:SF18">
    <property type="entry name" value="ABC-TYPE MACROLIDE FAMILY EXPORT SYSTEM PERMEASE COMPONENT 2"/>
    <property type="match status" value="1"/>
</dbReference>
<keyword evidence="4 6" id="KW-1133">Transmembrane helix</keyword>
<organism evidence="9 10">
    <name type="scientific">Bizionia arctica</name>
    <dbReference type="NCBI Taxonomy" id="1495645"/>
    <lineage>
        <taxon>Bacteria</taxon>
        <taxon>Pseudomonadati</taxon>
        <taxon>Bacteroidota</taxon>
        <taxon>Flavobacteriia</taxon>
        <taxon>Flavobacteriales</taxon>
        <taxon>Flavobacteriaceae</taxon>
        <taxon>Bizionia</taxon>
    </lineage>
</organism>
<feature type="domain" description="ABC3 transporter permease C-terminal" evidence="7">
    <location>
        <begin position="671"/>
        <end position="784"/>
    </location>
</feature>
<comment type="subcellular location">
    <subcellularLocation>
        <location evidence="1">Cell membrane</location>
        <topology evidence="1">Multi-pass membrane protein</topology>
    </subcellularLocation>
</comment>
<dbReference type="Pfam" id="PF12704">
    <property type="entry name" value="MacB_PCD"/>
    <property type="match status" value="2"/>
</dbReference>
<feature type="domain" description="MacB-like periplasmic core" evidence="8">
    <location>
        <begin position="3"/>
        <end position="231"/>
    </location>
</feature>
<feature type="transmembrane region" description="Helical" evidence="6">
    <location>
        <begin position="7"/>
        <end position="25"/>
    </location>
</feature>
<evidence type="ECO:0000256" key="5">
    <source>
        <dbReference type="ARBA" id="ARBA00023136"/>
    </source>
</evidence>
<keyword evidence="2" id="KW-1003">Cell membrane</keyword>
<feature type="transmembrane region" description="Helical" evidence="6">
    <location>
        <begin position="336"/>
        <end position="357"/>
    </location>
</feature>
<evidence type="ECO:0000256" key="2">
    <source>
        <dbReference type="ARBA" id="ARBA00022475"/>
    </source>
</evidence>
<feature type="domain" description="ABC3 transporter permease C-terminal" evidence="7">
    <location>
        <begin position="286"/>
        <end position="403"/>
    </location>
</feature>
<feature type="transmembrane region" description="Helical" evidence="6">
    <location>
        <begin position="422"/>
        <end position="442"/>
    </location>
</feature>
<dbReference type="Pfam" id="PF02687">
    <property type="entry name" value="FtsX"/>
    <property type="match status" value="2"/>
</dbReference>
<reference evidence="9" key="2">
    <citation type="submission" date="2020-09" db="EMBL/GenBank/DDBJ databases">
        <authorList>
            <person name="Sun Q."/>
            <person name="Zhou Y."/>
        </authorList>
    </citation>
    <scope>NUCLEOTIDE SEQUENCE</scope>
    <source>
        <strain evidence="9">CGMCC 1.12751</strain>
    </source>
</reference>
<accession>A0A917GB41</accession>
<keyword evidence="10" id="KW-1185">Reference proteome</keyword>
<proteinExistence type="predicted"/>
<evidence type="ECO:0000256" key="3">
    <source>
        <dbReference type="ARBA" id="ARBA00022692"/>
    </source>
</evidence>
<comment type="caution">
    <text evidence="9">The sequence shown here is derived from an EMBL/GenBank/DDBJ whole genome shotgun (WGS) entry which is preliminary data.</text>
</comment>
<evidence type="ECO:0000313" key="10">
    <source>
        <dbReference type="Proteomes" id="UP000625976"/>
    </source>
</evidence>
<keyword evidence="5 6" id="KW-0472">Membrane</keyword>
<reference evidence="9" key="1">
    <citation type="journal article" date="2014" name="Int. J. Syst. Evol. Microbiol.">
        <title>Complete genome sequence of Corynebacterium casei LMG S-19264T (=DSM 44701T), isolated from a smear-ripened cheese.</title>
        <authorList>
            <consortium name="US DOE Joint Genome Institute (JGI-PGF)"/>
            <person name="Walter F."/>
            <person name="Albersmeier A."/>
            <person name="Kalinowski J."/>
            <person name="Ruckert C."/>
        </authorList>
    </citation>
    <scope>NUCLEOTIDE SEQUENCE</scope>
    <source>
        <strain evidence="9">CGMCC 1.12751</strain>
    </source>
</reference>
<sequence length="791" mass="88013">MLTGINLFGLIIGTVSCLIILIYVLNQTGYDQHFDHAENIYRIETVNGRGDKPSFNTATTSPPIAPALKSDFPEVSEMTRIVLTDLFNVNLIRASLEVDGYYEPRAYLADSTVFKIFQFHFIEGSPIGALNSPNQTVLSATLAKKLFGNKSVVGKTVIWGSGAEAQTLTITGVFDDESTKSHLNPNYFVSMTTPGMGEFVSTFQNFATNNFVYSYIKLIPDADAQNLQEKLPSFIQKHGKKQLENAGMVDKKLFLKKITDIHLYSEGRDNQIGTVSNIKYLYFLLALAFFIQLVACINFINLSTARANQRAKEIGVRKVVGAGKGSLIRQFLSESLLLSLIAMLISIPIAILLLPLVNELTLGSLSYLNIFNWKVLVLLLSISTLTGLLAGIYPAIILSSIKPIQVLKSAVQIQSGNGMFRKALVVFQFVISISLIVSVIIITQQFKYTQSKDLGFNKENMVALRAGTSDVTSKYDAIKSNFLNIPGVVSVASGRYAPFETVLNDNGMYLPGKNPQDLTIVRRNGVSKDYFNTMNIDLLQGRDFNATDDNQIIVNKATLKSFNIPEDKALSTILLQTHDEVVYEYPIVGVVDDYHFTTLKDEIVPLFLHLDNEPNWVFVKFKTDDYKQLVSNLESTWKKNIDTAPFTYVFVDKEVENLYAQEQRLSKICTVFTFLAILISCLGLFGLVSYYAEQKKKEIGIRKVLGASVQTVVKLLTKDFVVLVIIAFVIATPLAYLAMHNWLENFTYRIDISVWVFILAGIGALLIALITVSFQAIKAAIANPINSLRTE</sequence>
<dbReference type="Proteomes" id="UP000625976">
    <property type="component" value="Unassembled WGS sequence"/>
</dbReference>
<evidence type="ECO:0000259" key="8">
    <source>
        <dbReference type="Pfam" id="PF12704"/>
    </source>
</evidence>
<keyword evidence="3 6" id="KW-0812">Transmembrane</keyword>
<dbReference type="InterPro" id="IPR025857">
    <property type="entry name" value="MacB_PCD"/>
</dbReference>
<evidence type="ECO:0000313" key="9">
    <source>
        <dbReference type="EMBL" id="GGG34876.1"/>
    </source>
</evidence>
<feature type="transmembrane region" description="Helical" evidence="6">
    <location>
        <begin position="752"/>
        <end position="774"/>
    </location>
</feature>
<feature type="transmembrane region" description="Helical" evidence="6">
    <location>
        <begin position="671"/>
        <end position="692"/>
    </location>
</feature>
<feature type="domain" description="MacB-like periplasmic core" evidence="8">
    <location>
        <begin position="429"/>
        <end position="595"/>
    </location>
</feature>
<dbReference type="EMBL" id="BMFQ01000001">
    <property type="protein sequence ID" value="GGG34876.1"/>
    <property type="molecule type" value="Genomic_DNA"/>
</dbReference>
<protein>
    <submittedName>
        <fullName evidence="9">ABC transporter permease</fullName>
    </submittedName>
</protein>
<evidence type="ECO:0000259" key="7">
    <source>
        <dbReference type="Pfam" id="PF02687"/>
    </source>
</evidence>
<name>A0A917GB41_9FLAO</name>
<evidence type="ECO:0000256" key="1">
    <source>
        <dbReference type="ARBA" id="ARBA00004651"/>
    </source>
</evidence>
<dbReference type="InterPro" id="IPR003838">
    <property type="entry name" value="ABC3_permease_C"/>
</dbReference>
<dbReference type="InterPro" id="IPR050250">
    <property type="entry name" value="Macrolide_Exporter_MacB"/>
</dbReference>
<dbReference type="GO" id="GO:0022857">
    <property type="term" value="F:transmembrane transporter activity"/>
    <property type="evidence" value="ECO:0007669"/>
    <property type="project" value="TreeGrafter"/>
</dbReference>